<gene>
    <name evidence="2" type="ORF">RDB_LOCUS24777</name>
    <name evidence="3" type="ORF">RhiXN_07715</name>
</gene>
<dbReference type="InterPro" id="IPR001810">
    <property type="entry name" value="F-box_dom"/>
</dbReference>
<dbReference type="EMBL" id="CP059666">
    <property type="protein sequence ID" value="QRW22679.1"/>
    <property type="molecule type" value="Genomic_DNA"/>
</dbReference>
<dbReference type="EMBL" id="CAJMWR010000484">
    <property type="protein sequence ID" value="CAE6380826.1"/>
    <property type="molecule type" value="Genomic_DNA"/>
</dbReference>
<reference evidence="2" key="2">
    <citation type="submission" date="2021-01" db="EMBL/GenBank/DDBJ databases">
        <authorList>
            <person name="Kaushik A."/>
        </authorList>
    </citation>
    <scope>NUCLEOTIDE SEQUENCE</scope>
    <source>
        <strain evidence="2">AG1-1A</strain>
    </source>
</reference>
<feature type="domain" description="F-box" evidence="1">
    <location>
        <begin position="12"/>
        <end position="45"/>
    </location>
</feature>
<evidence type="ECO:0000313" key="4">
    <source>
        <dbReference type="Proteomes" id="UP000663840"/>
    </source>
</evidence>
<proteinExistence type="predicted"/>
<evidence type="ECO:0000313" key="3">
    <source>
        <dbReference type="EMBL" id="QRW22679.1"/>
    </source>
</evidence>
<dbReference type="AlphaFoldDB" id="A0A8H2WKH4"/>
<protein>
    <recommendedName>
        <fullName evidence="1">F-box domain-containing protein</fullName>
    </recommendedName>
</protein>
<evidence type="ECO:0000259" key="1">
    <source>
        <dbReference type="Pfam" id="PF00646"/>
    </source>
</evidence>
<dbReference type="Pfam" id="PF00646">
    <property type="entry name" value="F-box"/>
    <property type="match status" value="1"/>
</dbReference>
<evidence type="ECO:0000313" key="2">
    <source>
        <dbReference type="EMBL" id="CAE6380826.1"/>
    </source>
</evidence>
<reference evidence="3" key="1">
    <citation type="submission" date="2020-05" db="EMBL/GenBank/DDBJ databases">
        <title>Evolutionary and genomic comparisons of hybrid uninucleate and nonhybrid Rhizoctonia fungi.</title>
        <authorList>
            <person name="Li C."/>
            <person name="Chen X."/>
        </authorList>
    </citation>
    <scope>NUCLEOTIDE SEQUENCE</scope>
    <source>
        <strain evidence="3">AG-1 IA</strain>
    </source>
</reference>
<name>A0A8H2WKH4_9AGAM</name>
<dbReference type="Proteomes" id="UP000663840">
    <property type="component" value="Unassembled WGS sequence"/>
</dbReference>
<accession>A0A8H2WKH4</accession>
<sequence length="594" mass="67090">MEAATGVPFGYLSNEVVIQILHNCSYQDILRFVLTCKRNHDIVAKSVSLQLHMELEVNGLEVVKELQLKGASSVSSSILEELNCYRNAWLKPEFRAPVERPVGHPRVLRWELHNNSYFKAYSSFEPHEYPDTLQIIPLDSMPMAPSVHFHTKFYRFTLDPIQDLAVLVVMIPERSKCVELHIRSLTTGELHAQARRPNLIIEFDFDVSALAHAGFHYAPEVLGSVLAVRFNSKAKRMYEILTWDWRSGILLHRISCENGTGDAHFINSSHIAVFAATIRPTGSRLLRDIALSIYDIGNPVNHNIEAENHYYVSKYPTLNPSMTFNFPKLRDSHSVFSIGFMARSDPVPGRVVYTRYVSFSHPQSITLGLVLSLFQHPVSQNNLGSIREFRGFVSTSLLLDHLAQSRGSHELPKVLSWDQWGEKATRWFPESEVDLSYSQMSGSRYVSVKHGPSGLRGLHHLVITDFNTPIVQRHQVSDHLLTPYSYKFERKGDNINLLHANGSTTNRPTSPSEDAPTLSDNAVIIMTLGSDVPGTFEVGFEETIVSRLPCRVIIRVNPEAPHDGWLLDGSRLIGIKNYLSEYPTLTVYDLQIPA</sequence>
<organism evidence="2 4">
    <name type="scientific">Rhizoctonia solani</name>
    <dbReference type="NCBI Taxonomy" id="456999"/>
    <lineage>
        <taxon>Eukaryota</taxon>
        <taxon>Fungi</taxon>
        <taxon>Dikarya</taxon>
        <taxon>Basidiomycota</taxon>
        <taxon>Agaricomycotina</taxon>
        <taxon>Agaricomycetes</taxon>
        <taxon>Cantharellales</taxon>
        <taxon>Ceratobasidiaceae</taxon>
        <taxon>Rhizoctonia</taxon>
    </lineage>
</organism>
<dbReference type="Proteomes" id="UP000650533">
    <property type="component" value="Chromosome 9"/>
</dbReference>